<accession>A0A1H3HHD3</accession>
<evidence type="ECO:0000313" key="3">
    <source>
        <dbReference type="Proteomes" id="UP000198935"/>
    </source>
</evidence>
<gene>
    <name evidence="2" type="ORF">SAMN05421736_101493</name>
</gene>
<evidence type="ECO:0000313" key="2">
    <source>
        <dbReference type="EMBL" id="SDY14635.1"/>
    </source>
</evidence>
<feature type="transmembrane region" description="Helical" evidence="1">
    <location>
        <begin position="155"/>
        <end position="183"/>
    </location>
</feature>
<feature type="transmembrane region" description="Helical" evidence="1">
    <location>
        <begin position="203"/>
        <end position="226"/>
    </location>
</feature>
<feature type="transmembrane region" description="Helical" evidence="1">
    <location>
        <begin position="122"/>
        <end position="143"/>
    </location>
</feature>
<reference evidence="3" key="1">
    <citation type="submission" date="2016-10" db="EMBL/GenBank/DDBJ databases">
        <authorList>
            <person name="Varghese N."/>
            <person name="Submissions S."/>
        </authorList>
    </citation>
    <scope>NUCLEOTIDE SEQUENCE [LARGE SCALE GENOMIC DNA]</scope>
    <source>
        <strain evidence="3">SP</strain>
    </source>
</reference>
<keyword evidence="3" id="KW-1185">Reference proteome</keyword>
<dbReference type="STRING" id="1503961.SAMN05421736_101493"/>
<keyword evidence="1" id="KW-0472">Membrane</keyword>
<name>A0A1H3HHD3_9BACI</name>
<organism evidence="2 3">
    <name type="scientific">Evansella caseinilytica</name>
    <dbReference type="NCBI Taxonomy" id="1503961"/>
    <lineage>
        <taxon>Bacteria</taxon>
        <taxon>Bacillati</taxon>
        <taxon>Bacillota</taxon>
        <taxon>Bacilli</taxon>
        <taxon>Bacillales</taxon>
        <taxon>Bacillaceae</taxon>
        <taxon>Evansella</taxon>
    </lineage>
</organism>
<feature type="transmembrane region" description="Helical" evidence="1">
    <location>
        <begin position="84"/>
        <end position="110"/>
    </location>
</feature>
<dbReference type="EMBL" id="FNPI01000001">
    <property type="protein sequence ID" value="SDY14635.1"/>
    <property type="molecule type" value="Genomic_DNA"/>
</dbReference>
<keyword evidence="1" id="KW-1133">Transmembrane helix</keyword>
<feature type="transmembrane region" description="Helical" evidence="1">
    <location>
        <begin position="41"/>
        <end position="63"/>
    </location>
</feature>
<protein>
    <submittedName>
        <fullName evidence="2">Uncharacterized protein</fullName>
    </submittedName>
</protein>
<feature type="transmembrane region" description="Helical" evidence="1">
    <location>
        <begin position="12"/>
        <end position="35"/>
    </location>
</feature>
<proteinExistence type="predicted"/>
<dbReference type="Proteomes" id="UP000198935">
    <property type="component" value="Unassembled WGS sequence"/>
</dbReference>
<sequence length="236" mass="26554">MSAIVKYLLQDYIRSYLFVPPVVVFIGWTIVSYTYVPNPVISSYAVSVTVLYLITAWLTITLMDAEGTIQLQITSLHAKSFLKVLCAKVLAILVFSGFLSLFALLYPVVIGAFHRQVTWTEGIIIFVSHVLMSLLAVAVTGYFSRIYRPRTLLSWLLLTLILVASLVRGGLENALPAAASLVVRVLPPSFPLLNTLGEETVTFHTVLVFVWLYALLYSLLLFILFYKLIENRKFIR</sequence>
<dbReference type="OrthoDB" id="1936187at2"/>
<evidence type="ECO:0000256" key="1">
    <source>
        <dbReference type="SAM" id="Phobius"/>
    </source>
</evidence>
<keyword evidence="1" id="KW-0812">Transmembrane</keyword>
<dbReference type="AlphaFoldDB" id="A0A1H3HHD3"/>